<dbReference type="Gene3D" id="3.10.180.10">
    <property type="entry name" value="2,3-Dihydroxybiphenyl 1,2-Dioxygenase, domain 1"/>
    <property type="match status" value="1"/>
</dbReference>
<dbReference type="STRING" id="1219065.VPR01S_13_00920"/>
<proteinExistence type="predicted"/>
<dbReference type="InterPro" id="IPR029068">
    <property type="entry name" value="Glyas_Bleomycin-R_OHBP_Dase"/>
</dbReference>
<keyword evidence="2" id="KW-1185">Reference proteome</keyword>
<sequence length="122" mass="14117">MAPEFQPGNNIAMKIPAHEYERTVSFYRDVLRFKELSNDGMDGTPRFEFGDKTLWLDCVAGLSQAEIWLEVTTNDVERAAEYLQRHDCHRRDEIEPLPEGFQAFWIASPTNIIHLISPQKHA</sequence>
<name>U3A517_VIBPR</name>
<dbReference type="Proteomes" id="UP000016570">
    <property type="component" value="Unassembled WGS sequence"/>
</dbReference>
<organism evidence="1 2">
    <name type="scientific">Vibrio proteolyticus NBRC 13287</name>
    <dbReference type="NCBI Taxonomy" id="1219065"/>
    <lineage>
        <taxon>Bacteria</taxon>
        <taxon>Pseudomonadati</taxon>
        <taxon>Pseudomonadota</taxon>
        <taxon>Gammaproteobacteria</taxon>
        <taxon>Vibrionales</taxon>
        <taxon>Vibrionaceae</taxon>
        <taxon>Vibrio</taxon>
    </lineage>
</organism>
<dbReference type="RefSeq" id="WP_021706398.1">
    <property type="nucleotide sequence ID" value="NZ_BATJ01000013.1"/>
</dbReference>
<accession>U3A517</accession>
<dbReference type="EMBL" id="BATJ01000013">
    <property type="protein sequence ID" value="GAD68427.1"/>
    <property type="molecule type" value="Genomic_DNA"/>
</dbReference>
<dbReference type="eggNOG" id="COG0346">
    <property type="taxonomic scope" value="Bacteria"/>
</dbReference>
<dbReference type="SUPFAM" id="SSF54593">
    <property type="entry name" value="Glyoxalase/Bleomycin resistance protein/Dihydroxybiphenyl dioxygenase"/>
    <property type="match status" value="1"/>
</dbReference>
<comment type="caution">
    <text evidence="1">The sequence shown here is derived from an EMBL/GenBank/DDBJ whole genome shotgun (WGS) entry which is preliminary data.</text>
</comment>
<evidence type="ECO:0008006" key="3">
    <source>
        <dbReference type="Google" id="ProtNLM"/>
    </source>
</evidence>
<dbReference type="AlphaFoldDB" id="U3A517"/>
<evidence type="ECO:0000313" key="1">
    <source>
        <dbReference type="EMBL" id="GAD68427.1"/>
    </source>
</evidence>
<protein>
    <recommendedName>
        <fullName evidence="3">VOC domain-containing protein</fullName>
    </recommendedName>
</protein>
<evidence type="ECO:0000313" key="2">
    <source>
        <dbReference type="Proteomes" id="UP000016570"/>
    </source>
</evidence>
<reference evidence="1 2" key="1">
    <citation type="submission" date="2013-09" db="EMBL/GenBank/DDBJ databases">
        <title>Whole genome shotgun sequence of Vibrio proteolyticus NBRC 13287.</title>
        <authorList>
            <person name="Isaki S."/>
            <person name="Hosoyama A."/>
            <person name="Numata M."/>
            <person name="Hashimoto M."/>
            <person name="Hosoyama Y."/>
            <person name="Tsuchikane K."/>
            <person name="Noguchi M."/>
            <person name="Hirakata S."/>
            <person name="Ichikawa N."/>
            <person name="Ohji S."/>
            <person name="Yamazoe A."/>
            <person name="Fujita N."/>
        </authorList>
    </citation>
    <scope>NUCLEOTIDE SEQUENCE [LARGE SCALE GENOMIC DNA]</scope>
    <source>
        <strain evidence="1 2">NBRC 13287</strain>
    </source>
</reference>
<gene>
    <name evidence="1" type="ORF">VPR01S_13_00920</name>
</gene>